<keyword evidence="1 4" id="KW-0349">Heme</keyword>
<dbReference type="KEGG" id="camu:CA2015_0410"/>
<evidence type="ECO:0000313" key="7">
    <source>
        <dbReference type="Proteomes" id="UP000036520"/>
    </source>
</evidence>
<gene>
    <name evidence="6" type="ORF">CA2015_0410</name>
</gene>
<evidence type="ECO:0000256" key="2">
    <source>
        <dbReference type="ARBA" id="ARBA00022723"/>
    </source>
</evidence>
<dbReference type="Proteomes" id="UP000036520">
    <property type="component" value="Chromosome"/>
</dbReference>
<dbReference type="InterPro" id="IPR011989">
    <property type="entry name" value="ARM-like"/>
</dbReference>
<dbReference type="NCBIfam" id="TIGR02603">
    <property type="entry name" value="CxxCH_TIGR02603"/>
    <property type="match status" value="1"/>
</dbReference>
<name>A0A0H4PAU4_9BACT</name>
<dbReference type="SUPFAM" id="SSF48371">
    <property type="entry name" value="ARM repeat"/>
    <property type="match status" value="1"/>
</dbReference>
<dbReference type="PROSITE" id="PS51257">
    <property type="entry name" value="PROKAR_LIPOPROTEIN"/>
    <property type="match status" value="1"/>
</dbReference>
<dbReference type="InterPro" id="IPR055557">
    <property type="entry name" value="DUF7133"/>
</dbReference>
<dbReference type="Pfam" id="PF00034">
    <property type="entry name" value="Cytochrom_C"/>
    <property type="match status" value="1"/>
</dbReference>
<organism evidence="6 7">
    <name type="scientific">Cyclobacterium amurskyense</name>
    <dbReference type="NCBI Taxonomy" id="320787"/>
    <lineage>
        <taxon>Bacteria</taxon>
        <taxon>Pseudomonadati</taxon>
        <taxon>Bacteroidota</taxon>
        <taxon>Cytophagia</taxon>
        <taxon>Cytophagales</taxon>
        <taxon>Cyclobacteriaceae</taxon>
        <taxon>Cyclobacterium</taxon>
    </lineage>
</organism>
<evidence type="ECO:0000256" key="3">
    <source>
        <dbReference type="ARBA" id="ARBA00023004"/>
    </source>
</evidence>
<dbReference type="InterPro" id="IPR011042">
    <property type="entry name" value="6-blade_b-propeller_TolB-like"/>
</dbReference>
<feature type="domain" description="Cytochrome c" evidence="5">
    <location>
        <begin position="883"/>
        <end position="1017"/>
    </location>
</feature>
<keyword evidence="7" id="KW-1185">Reference proteome</keyword>
<dbReference type="PANTHER" id="PTHR33546">
    <property type="entry name" value="LARGE, MULTIFUNCTIONAL SECRETED PROTEIN-RELATED"/>
    <property type="match status" value="1"/>
</dbReference>
<evidence type="ECO:0000256" key="1">
    <source>
        <dbReference type="ARBA" id="ARBA00022617"/>
    </source>
</evidence>
<dbReference type="AlphaFoldDB" id="A0A0H4PAU4"/>
<dbReference type="GO" id="GO:0020037">
    <property type="term" value="F:heme binding"/>
    <property type="evidence" value="ECO:0007669"/>
    <property type="project" value="InterPro"/>
</dbReference>
<dbReference type="SUPFAM" id="SSF46626">
    <property type="entry name" value="Cytochrome c"/>
    <property type="match status" value="1"/>
</dbReference>
<dbReference type="STRING" id="320787.CA2015_0410"/>
<dbReference type="InterPro" id="IPR036909">
    <property type="entry name" value="Cyt_c-like_dom_sf"/>
</dbReference>
<dbReference type="NCBIfam" id="TIGR02604">
    <property type="entry name" value="Piru_Ver_Nterm"/>
    <property type="match status" value="1"/>
</dbReference>
<keyword evidence="3 4" id="KW-0408">Iron</keyword>
<dbReference type="SUPFAM" id="SSF63829">
    <property type="entry name" value="Calcium-dependent phosphotriesterase"/>
    <property type="match status" value="1"/>
</dbReference>
<dbReference type="PANTHER" id="PTHR33546:SF1">
    <property type="entry name" value="LARGE, MULTIFUNCTIONAL SECRETED PROTEIN"/>
    <property type="match status" value="1"/>
</dbReference>
<dbReference type="EMBL" id="CP012040">
    <property type="protein sequence ID" value="AKP49883.1"/>
    <property type="molecule type" value="Genomic_DNA"/>
</dbReference>
<dbReference type="Gene3D" id="2.120.10.30">
    <property type="entry name" value="TolB, C-terminal domain"/>
    <property type="match status" value="1"/>
</dbReference>
<dbReference type="InterPro" id="IPR013427">
    <property type="entry name" value="Haem-bd_dom_put"/>
</dbReference>
<sequence length="1017" mass="112070">MRTKNLSFPVIKGFYYYQRIIVFVLGFALLLYACQPKSTNEDRSLENALSTFVLEDDFQIELIAGEPLVADPVDMVIDEQGRMFVVEMHGYPLDLSGSGKVKRLSDTDGDGIMDESVIFADNLVVPTGIMGWKQGIIVTDPPNVYYLEDSNGDGKADIKQTLLTGFALSNPQHNVNSPKLALDNWIYLGHEPAVTTTIYEGLLGDKGTDVYYPEKPELNRLPQNAGGRSIRFKPDTYDLELLSSRTQFGHTADAYGHRFLLNNSNHIIQEVLSAEYLDRNPHVVITGVTQSSSDHGSGAEVFPITINPQHQLLTDLGVMTSACGLTAYLGGAFPERYNQSTFVSEPVSNLVHVDFVKEDGTGFIASREHPDKEFLASTDAWFRPVNAYVGPDGALYILDYYRQIIEHPEWMAEEVVQSGALYNGTDQGRIYRITPKGTSPIDWSNKLTMDKASPEELLSKLSHKNAWWRMNAQRLIVDQRPESLIPQLKDLAISGESPMGRLHALWTLQGIGALDQETVVSSLKDPVAGIRENAVKLAELFLAQSPEFAENLLALENDPDPKVRFQLMQTLGYIESESAFQVRKALLFKDIEDKWVQLAALSAPFSESRKLINPVLDQYTATPAYNGLVQSMASMVGASMDEQAIYTMVQRATRKNTQNKYDWQPALLRGLAQGIKSKKRAGSHGASAGLLATTVFEHSSIEVKGAAIQVLEGIGLDNVKGKGLALSKAKEIALNKTLTGEERSMGIRFLALGNNAEYEDMLVDLVDVVEPLPVQLAAFRTLSKSQGNSFSQLVLDRWDSFTPELRDAAISAMMMNGERIAVLLGALEDGVIQKATIGWRRSVGLMANKDEKLRLRARAILTRPEGESEKIIATYQPALELSGTIQAGATVFQKNCAICHQMGEDQGIAFGPDLSSLKNRRAASIMSDILNPNLSIADGYDLWEVELQNGELHQGLISSETPTAINLRNAGGIDKSISRANIKTLKLVEMSAMPTGLEQSISLQEMADLLAYIRKSE</sequence>
<dbReference type="Gene3D" id="1.10.760.10">
    <property type="entry name" value="Cytochrome c-like domain"/>
    <property type="match status" value="1"/>
</dbReference>
<dbReference type="GO" id="GO:0046872">
    <property type="term" value="F:metal ion binding"/>
    <property type="evidence" value="ECO:0007669"/>
    <property type="project" value="UniProtKB-KW"/>
</dbReference>
<accession>A0A0H4PAU4</accession>
<evidence type="ECO:0000256" key="4">
    <source>
        <dbReference type="PROSITE-ProRule" id="PRU00433"/>
    </source>
</evidence>
<evidence type="ECO:0000313" key="6">
    <source>
        <dbReference type="EMBL" id="AKP49883.1"/>
    </source>
</evidence>
<reference evidence="6 7" key="1">
    <citation type="submission" date="2015-07" db="EMBL/GenBank/DDBJ databases">
        <authorList>
            <person name="Kim K.M."/>
        </authorList>
    </citation>
    <scope>NUCLEOTIDE SEQUENCE [LARGE SCALE GENOMIC DNA]</scope>
    <source>
        <strain evidence="6 7">KCTC 12363</strain>
    </source>
</reference>
<dbReference type="Gene3D" id="1.25.10.10">
    <property type="entry name" value="Leucine-rich Repeat Variant"/>
    <property type="match status" value="1"/>
</dbReference>
<dbReference type="PROSITE" id="PS51007">
    <property type="entry name" value="CYTC"/>
    <property type="match status" value="1"/>
</dbReference>
<keyword evidence="2 4" id="KW-0479">Metal-binding</keyword>
<dbReference type="GO" id="GO:0009055">
    <property type="term" value="F:electron transfer activity"/>
    <property type="evidence" value="ECO:0007669"/>
    <property type="project" value="InterPro"/>
</dbReference>
<dbReference type="InterPro" id="IPR009056">
    <property type="entry name" value="Cyt_c-like_dom"/>
</dbReference>
<dbReference type="Pfam" id="PF23500">
    <property type="entry name" value="DUF7133"/>
    <property type="match status" value="1"/>
</dbReference>
<proteinExistence type="predicted"/>
<dbReference type="RefSeq" id="WP_240477912.1">
    <property type="nucleotide sequence ID" value="NZ_CP012040.1"/>
</dbReference>
<protein>
    <submittedName>
        <fullName evidence="6">Membrane-bound dehydrogenase domain protein</fullName>
    </submittedName>
</protein>
<dbReference type="InterPro" id="IPR013428">
    <property type="entry name" value="Membrane-bound_put_N"/>
</dbReference>
<dbReference type="InterPro" id="IPR016024">
    <property type="entry name" value="ARM-type_fold"/>
</dbReference>
<evidence type="ECO:0000259" key="5">
    <source>
        <dbReference type="PROSITE" id="PS51007"/>
    </source>
</evidence>